<dbReference type="OrthoDB" id="444631at2759"/>
<keyword evidence="4 6" id="KW-0472">Membrane</keyword>
<keyword evidence="3 6" id="KW-1133">Transmembrane helix</keyword>
<feature type="transmembrane region" description="Helical" evidence="6">
    <location>
        <begin position="192"/>
        <end position="214"/>
    </location>
</feature>
<proteinExistence type="inferred from homology"/>
<feature type="transmembrane region" description="Helical" evidence="6">
    <location>
        <begin position="220"/>
        <end position="246"/>
    </location>
</feature>
<evidence type="ECO:0000313" key="8">
    <source>
        <dbReference type="EMBL" id="KIO02175.1"/>
    </source>
</evidence>
<evidence type="ECO:0000256" key="1">
    <source>
        <dbReference type="ARBA" id="ARBA00004141"/>
    </source>
</evidence>
<evidence type="ECO:0000313" key="9">
    <source>
        <dbReference type="Proteomes" id="UP000054217"/>
    </source>
</evidence>
<organism evidence="8 9">
    <name type="scientific">Pisolithus tinctorius Marx 270</name>
    <dbReference type="NCBI Taxonomy" id="870435"/>
    <lineage>
        <taxon>Eukaryota</taxon>
        <taxon>Fungi</taxon>
        <taxon>Dikarya</taxon>
        <taxon>Basidiomycota</taxon>
        <taxon>Agaricomycotina</taxon>
        <taxon>Agaricomycetes</taxon>
        <taxon>Agaricomycetidae</taxon>
        <taxon>Boletales</taxon>
        <taxon>Sclerodermatineae</taxon>
        <taxon>Pisolithaceae</taxon>
        <taxon>Pisolithus</taxon>
    </lineage>
</organism>
<evidence type="ECO:0000256" key="5">
    <source>
        <dbReference type="ARBA" id="ARBA00038359"/>
    </source>
</evidence>
<dbReference type="AlphaFoldDB" id="A0A0C3NMP8"/>
<feature type="transmembrane region" description="Helical" evidence="6">
    <location>
        <begin position="13"/>
        <end position="32"/>
    </location>
</feature>
<evidence type="ECO:0000256" key="4">
    <source>
        <dbReference type="ARBA" id="ARBA00023136"/>
    </source>
</evidence>
<comment type="similarity">
    <text evidence="5">Belongs to the SAT4 family.</text>
</comment>
<dbReference type="PANTHER" id="PTHR33048:SF19">
    <property type="entry name" value="MEMBRANE PROTEIN PTH11-LIKE, PUTATIVE (AFU_ORTHOLOGUE AFUA_1G14080)-RELATED"/>
    <property type="match status" value="1"/>
</dbReference>
<dbReference type="HOGENOM" id="CLU_052841_1_1_1"/>
<dbReference type="PANTHER" id="PTHR33048">
    <property type="entry name" value="PTH11-LIKE INTEGRAL MEMBRANE PROTEIN (AFU_ORTHOLOGUE AFUA_5G11245)"/>
    <property type="match status" value="1"/>
</dbReference>
<dbReference type="InParanoid" id="A0A0C3NMP8"/>
<feature type="transmembrane region" description="Helical" evidence="6">
    <location>
        <begin position="84"/>
        <end position="102"/>
    </location>
</feature>
<evidence type="ECO:0000256" key="3">
    <source>
        <dbReference type="ARBA" id="ARBA00022989"/>
    </source>
</evidence>
<feature type="transmembrane region" description="Helical" evidence="6">
    <location>
        <begin position="157"/>
        <end position="180"/>
    </location>
</feature>
<protein>
    <recommendedName>
        <fullName evidence="7">Rhodopsin domain-containing protein</fullName>
    </recommendedName>
</protein>
<dbReference type="Pfam" id="PF20684">
    <property type="entry name" value="Fung_rhodopsin"/>
    <property type="match status" value="1"/>
</dbReference>
<accession>A0A0C3NMP8</accession>
<keyword evidence="2 6" id="KW-0812">Transmembrane</keyword>
<gene>
    <name evidence="8" type="ORF">M404DRAFT_1002594</name>
</gene>
<dbReference type="InterPro" id="IPR049326">
    <property type="entry name" value="Rhodopsin_dom_fungi"/>
</dbReference>
<feature type="domain" description="Rhodopsin" evidence="7">
    <location>
        <begin position="29"/>
        <end position="240"/>
    </location>
</feature>
<reference evidence="8 9" key="1">
    <citation type="submission" date="2014-04" db="EMBL/GenBank/DDBJ databases">
        <authorList>
            <consortium name="DOE Joint Genome Institute"/>
            <person name="Kuo A."/>
            <person name="Kohler A."/>
            <person name="Costa M.D."/>
            <person name="Nagy L.G."/>
            <person name="Floudas D."/>
            <person name="Copeland A."/>
            <person name="Barry K.W."/>
            <person name="Cichocki N."/>
            <person name="Veneault-Fourrey C."/>
            <person name="LaButti K."/>
            <person name="Lindquist E.A."/>
            <person name="Lipzen A."/>
            <person name="Lundell T."/>
            <person name="Morin E."/>
            <person name="Murat C."/>
            <person name="Sun H."/>
            <person name="Tunlid A."/>
            <person name="Henrissat B."/>
            <person name="Grigoriev I.V."/>
            <person name="Hibbett D.S."/>
            <person name="Martin F."/>
            <person name="Nordberg H.P."/>
            <person name="Cantor M.N."/>
            <person name="Hua S.X."/>
        </authorList>
    </citation>
    <scope>NUCLEOTIDE SEQUENCE [LARGE SCALE GENOMIC DNA]</scope>
    <source>
        <strain evidence="8 9">Marx 270</strain>
    </source>
</reference>
<dbReference type="EMBL" id="KN831983">
    <property type="protein sequence ID" value="KIO02175.1"/>
    <property type="molecule type" value="Genomic_DNA"/>
</dbReference>
<keyword evidence="9" id="KW-1185">Reference proteome</keyword>
<reference evidence="9" key="2">
    <citation type="submission" date="2015-01" db="EMBL/GenBank/DDBJ databases">
        <title>Evolutionary Origins and Diversification of the Mycorrhizal Mutualists.</title>
        <authorList>
            <consortium name="DOE Joint Genome Institute"/>
            <consortium name="Mycorrhizal Genomics Consortium"/>
            <person name="Kohler A."/>
            <person name="Kuo A."/>
            <person name="Nagy L.G."/>
            <person name="Floudas D."/>
            <person name="Copeland A."/>
            <person name="Barry K.W."/>
            <person name="Cichocki N."/>
            <person name="Veneault-Fourrey C."/>
            <person name="LaButti K."/>
            <person name="Lindquist E.A."/>
            <person name="Lipzen A."/>
            <person name="Lundell T."/>
            <person name="Morin E."/>
            <person name="Murat C."/>
            <person name="Riley R."/>
            <person name="Ohm R."/>
            <person name="Sun H."/>
            <person name="Tunlid A."/>
            <person name="Henrissat B."/>
            <person name="Grigoriev I.V."/>
            <person name="Hibbett D.S."/>
            <person name="Martin F."/>
        </authorList>
    </citation>
    <scope>NUCLEOTIDE SEQUENCE [LARGE SCALE GENOMIC DNA]</scope>
    <source>
        <strain evidence="9">Marx 270</strain>
    </source>
</reference>
<evidence type="ECO:0000256" key="2">
    <source>
        <dbReference type="ARBA" id="ARBA00022692"/>
    </source>
</evidence>
<evidence type="ECO:0000259" key="7">
    <source>
        <dbReference type="Pfam" id="PF20684"/>
    </source>
</evidence>
<evidence type="ECO:0000256" key="6">
    <source>
        <dbReference type="SAM" id="Phobius"/>
    </source>
</evidence>
<dbReference type="GO" id="GO:0016020">
    <property type="term" value="C:membrane"/>
    <property type="evidence" value="ECO:0007669"/>
    <property type="project" value="UniProtKB-SubCell"/>
</dbReference>
<sequence length="388" mass="43800">MSSSGPTIGQVEVVGTVLPIAATVVTSFRLFVRTRQRRLWFDDAWAAIAMVFIIVWMVIGWLYLDDYARFPQNTRVALYYINAQFSYAVVWSSRISILYTVVRLTFPGTLRRTLVLTAIAFMVTWMILGAQILWTCEAESGWKTQPRPQCDIGRNVVIAQVITDVLSDMILILAPFRLIYNIKLTKAQKIRLLSIFSTSAVTTVVSLSHAYYALNDGGLKAIMAATVEVSISLIVANLSVVVAFLFRISTEETTTPALPELKSIVTIGSQPIRRRPQMISALLPSEQLEKTVMMPKLNPFERLPSQVRSMTDVFDVPSSTFSLWYLSFSFLLLLERYSRSYVTSPLRPHGLDILKSISRVIAFLWLWTYHSKQACPPVGLSVFYCPRS</sequence>
<dbReference type="STRING" id="870435.A0A0C3NMP8"/>
<feature type="transmembrane region" description="Helical" evidence="6">
    <location>
        <begin position="44"/>
        <end position="64"/>
    </location>
</feature>
<dbReference type="InterPro" id="IPR052337">
    <property type="entry name" value="SAT4-like"/>
</dbReference>
<dbReference type="Proteomes" id="UP000054217">
    <property type="component" value="Unassembled WGS sequence"/>
</dbReference>
<feature type="transmembrane region" description="Helical" evidence="6">
    <location>
        <begin position="114"/>
        <end position="134"/>
    </location>
</feature>
<name>A0A0C3NMP8_PISTI</name>
<comment type="subcellular location">
    <subcellularLocation>
        <location evidence="1">Membrane</location>
        <topology evidence="1">Multi-pass membrane protein</topology>
    </subcellularLocation>
</comment>